<dbReference type="GO" id="GO:0008203">
    <property type="term" value="P:cholesterol metabolic process"/>
    <property type="evidence" value="ECO:0007669"/>
    <property type="project" value="TreeGrafter"/>
</dbReference>
<dbReference type="OMA" id="ECWIRQC"/>
<protein>
    <recommendedName>
        <fullName evidence="3">Apolipoprotein F</fullName>
    </recommendedName>
</protein>
<dbReference type="Proteomes" id="UP000694545">
    <property type="component" value="Unplaced"/>
</dbReference>
<proteinExistence type="predicted"/>
<dbReference type="InterPro" id="IPR026114">
    <property type="entry name" value="APOF"/>
</dbReference>
<accession>A0A8D2KU63</accession>
<organism evidence="1 2">
    <name type="scientific">Varanus komodoensis</name>
    <name type="common">Komodo dragon</name>
    <dbReference type="NCBI Taxonomy" id="61221"/>
    <lineage>
        <taxon>Eukaryota</taxon>
        <taxon>Metazoa</taxon>
        <taxon>Chordata</taxon>
        <taxon>Craniata</taxon>
        <taxon>Vertebrata</taxon>
        <taxon>Euteleostomi</taxon>
        <taxon>Lepidosauria</taxon>
        <taxon>Squamata</taxon>
        <taxon>Bifurcata</taxon>
        <taxon>Unidentata</taxon>
        <taxon>Episquamata</taxon>
        <taxon>Toxicofera</taxon>
        <taxon>Anguimorpha</taxon>
        <taxon>Paleoanguimorpha</taxon>
        <taxon>Varanoidea</taxon>
        <taxon>Varanidae</taxon>
        <taxon>Varanus</taxon>
    </lineage>
</organism>
<evidence type="ECO:0008006" key="3">
    <source>
        <dbReference type="Google" id="ProtNLM"/>
    </source>
</evidence>
<reference evidence="1" key="2">
    <citation type="submission" date="2025-09" db="UniProtKB">
        <authorList>
            <consortium name="Ensembl"/>
        </authorList>
    </citation>
    <scope>IDENTIFICATION</scope>
</reference>
<evidence type="ECO:0000313" key="2">
    <source>
        <dbReference type="Proteomes" id="UP000694545"/>
    </source>
</evidence>
<keyword evidence="2" id="KW-1185">Reference proteome</keyword>
<dbReference type="AlphaFoldDB" id="A0A8D2KU63"/>
<dbReference type="Pfam" id="PF15148">
    <property type="entry name" value="Apolipo_F"/>
    <property type="match status" value="1"/>
</dbReference>
<reference evidence="1" key="1">
    <citation type="submission" date="2025-08" db="UniProtKB">
        <authorList>
            <consortium name="Ensembl"/>
        </authorList>
    </citation>
    <scope>IDENTIFICATION</scope>
</reference>
<dbReference type="PANTHER" id="PTHR15011:SF3">
    <property type="entry name" value="APOLIPOPROTEIN F"/>
    <property type="match status" value="1"/>
</dbReference>
<evidence type="ECO:0000313" key="1">
    <source>
        <dbReference type="Ensembl" id="ENSVKKP00000007464.1"/>
    </source>
</evidence>
<sequence length="384" mass="41054">MVPTSSKLEPDSDSFFYFYRAQQSVEMRLPPLAIAATFFVLLLDHTPGGHLLPVAGARGSAPEAHQSTSISSHALPTLLSSISSKSLQFQLPSKGVSCEDLMPDALDDFDSLPQAAQIFIRAALALALQSSGCSQHAETAVLQLYKVVGQEDADAILFMLVGAFNAIHSPDESKKSAALDFNLDQLASPQAWHCHGLMQVDGALLYGQVHRTYSSRFAAAAACHRLGDSCAGVASNGTSFFQVVGRAGSYFLPHDGAHSWLHKCHRLARVQRSTGCFSAKEQNVHSVLEWVPGVSTYYNFGTSIYFAIQGCTHLAKERAIEGAMDLGYDALISLTGGVGGIGTIGGFALKPLYKIGVRNLASYFSQGEDSYSVPSNYSGPVVII</sequence>
<name>A0A8D2KU63_VARKO</name>
<dbReference type="Ensembl" id="ENSVKKT00000007660.1">
    <property type="protein sequence ID" value="ENSVKKP00000007464.1"/>
    <property type="gene ID" value="ENSVKKG00000005369.1"/>
</dbReference>
<dbReference type="PANTHER" id="PTHR15011">
    <property type="entry name" value="APOLIPOPROTEIN F"/>
    <property type="match status" value="1"/>
</dbReference>
<dbReference type="GO" id="GO:0005615">
    <property type="term" value="C:extracellular space"/>
    <property type="evidence" value="ECO:0007669"/>
    <property type="project" value="TreeGrafter"/>
</dbReference>